<evidence type="ECO:0000313" key="2">
    <source>
        <dbReference type="Proteomes" id="UP000314294"/>
    </source>
</evidence>
<sequence length="72" mass="7615">MIPVVPSSRDGAQLLACSTTETSSPAARTLLAVLQSFCHTSPLRESGPLNALLVQCAENVEFKDTRNVGKSV</sequence>
<accession>A0A4Z2J7D0</accession>
<dbReference type="EMBL" id="SRLO01000018">
    <property type="protein sequence ID" value="TNN85937.1"/>
    <property type="molecule type" value="Genomic_DNA"/>
</dbReference>
<dbReference type="AlphaFoldDB" id="A0A4Z2J7D0"/>
<comment type="caution">
    <text evidence="1">The sequence shown here is derived from an EMBL/GenBank/DDBJ whole genome shotgun (WGS) entry which is preliminary data.</text>
</comment>
<name>A0A4Z2J7D0_9TELE</name>
<dbReference type="Proteomes" id="UP000314294">
    <property type="component" value="Unassembled WGS sequence"/>
</dbReference>
<gene>
    <name evidence="1" type="ORF">EYF80_003781</name>
</gene>
<reference evidence="1 2" key="1">
    <citation type="submission" date="2019-03" db="EMBL/GenBank/DDBJ databases">
        <title>First draft genome of Liparis tanakae, snailfish: a comprehensive survey of snailfish specific genes.</title>
        <authorList>
            <person name="Kim W."/>
            <person name="Song I."/>
            <person name="Jeong J.-H."/>
            <person name="Kim D."/>
            <person name="Kim S."/>
            <person name="Ryu S."/>
            <person name="Song J.Y."/>
            <person name="Lee S.K."/>
        </authorList>
    </citation>
    <scope>NUCLEOTIDE SEQUENCE [LARGE SCALE GENOMIC DNA]</scope>
    <source>
        <tissue evidence="1">Muscle</tissue>
    </source>
</reference>
<evidence type="ECO:0000313" key="1">
    <source>
        <dbReference type="EMBL" id="TNN85937.1"/>
    </source>
</evidence>
<protein>
    <submittedName>
        <fullName evidence="1">Uncharacterized protein</fullName>
    </submittedName>
</protein>
<organism evidence="1 2">
    <name type="scientific">Liparis tanakae</name>
    <name type="common">Tanaka's snailfish</name>
    <dbReference type="NCBI Taxonomy" id="230148"/>
    <lineage>
        <taxon>Eukaryota</taxon>
        <taxon>Metazoa</taxon>
        <taxon>Chordata</taxon>
        <taxon>Craniata</taxon>
        <taxon>Vertebrata</taxon>
        <taxon>Euteleostomi</taxon>
        <taxon>Actinopterygii</taxon>
        <taxon>Neopterygii</taxon>
        <taxon>Teleostei</taxon>
        <taxon>Neoteleostei</taxon>
        <taxon>Acanthomorphata</taxon>
        <taxon>Eupercaria</taxon>
        <taxon>Perciformes</taxon>
        <taxon>Cottioidei</taxon>
        <taxon>Cottales</taxon>
        <taxon>Liparidae</taxon>
        <taxon>Liparis</taxon>
    </lineage>
</organism>
<keyword evidence="2" id="KW-1185">Reference proteome</keyword>
<proteinExistence type="predicted"/>